<dbReference type="AlphaFoldDB" id="A0A8S2TUH4"/>
<evidence type="ECO:0000313" key="3">
    <source>
        <dbReference type="Proteomes" id="UP000681967"/>
    </source>
</evidence>
<proteinExistence type="predicted"/>
<feature type="region of interest" description="Disordered" evidence="1">
    <location>
        <begin position="1"/>
        <end position="29"/>
    </location>
</feature>
<sequence length="58" mass="6629">DRIGLEIDDHTHKSSSRYDSRRSSKDSITQNRQISYSILIRSTNPNESVDCQIIVGHV</sequence>
<evidence type="ECO:0000256" key="1">
    <source>
        <dbReference type="SAM" id="MobiDB-lite"/>
    </source>
</evidence>
<dbReference type="Proteomes" id="UP000681967">
    <property type="component" value="Unassembled WGS sequence"/>
</dbReference>
<dbReference type="EMBL" id="CAJOBH010037258">
    <property type="protein sequence ID" value="CAF4309326.1"/>
    <property type="molecule type" value="Genomic_DNA"/>
</dbReference>
<feature type="compositionally biased region" description="Basic and acidic residues" evidence="1">
    <location>
        <begin position="1"/>
        <end position="25"/>
    </location>
</feature>
<feature type="non-terminal residue" evidence="2">
    <location>
        <position position="1"/>
    </location>
</feature>
<organism evidence="2 3">
    <name type="scientific">Rotaria magnacalcarata</name>
    <dbReference type="NCBI Taxonomy" id="392030"/>
    <lineage>
        <taxon>Eukaryota</taxon>
        <taxon>Metazoa</taxon>
        <taxon>Spiralia</taxon>
        <taxon>Gnathifera</taxon>
        <taxon>Rotifera</taxon>
        <taxon>Eurotatoria</taxon>
        <taxon>Bdelloidea</taxon>
        <taxon>Philodinida</taxon>
        <taxon>Philodinidae</taxon>
        <taxon>Rotaria</taxon>
    </lineage>
</organism>
<evidence type="ECO:0000313" key="2">
    <source>
        <dbReference type="EMBL" id="CAF4309326.1"/>
    </source>
</evidence>
<comment type="caution">
    <text evidence="2">The sequence shown here is derived from an EMBL/GenBank/DDBJ whole genome shotgun (WGS) entry which is preliminary data.</text>
</comment>
<reference evidence="2" key="1">
    <citation type="submission" date="2021-02" db="EMBL/GenBank/DDBJ databases">
        <authorList>
            <person name="Nowell W R."/>
        </authorList>
    </citation>
    <scope>NUCLEOTIDE SEQUENCE</scope>
</reference>
<gene>
    <name evidence="2" type="ORF">BYL167_LOCUS27810</name>
</gene>
<accession>A0A8S2TUH4</accession>
<name>A0A8S2TUH4_9BILA</name>
<protein>
    <submittedName>
        <fullName evidence="2">Uncharacterized protein</fullName>
    </submittedName>
</protein>